<evidence type="ECO:0000256" key="1">
    <source>
        <dbReference type="SAM" id="MobiDB-lite"/>
    </source>
</evidence>
<sequence>MARRSGNSSRLNISVIAFLSGLTVLQAIVFIILLIRYVNIRRREKQRNSHLVTLESLGLAPRPIIAPPRSIRTQAEINREYAARGTNENIEIGLMSLQAGLSQPAPALNTQKPLPTTPSPIPTAADVRSGTVPLVRSGLPPQRFTQRPPPPLPITETLNSPALPLRNVSDQPILRFNTARAMISARQVSERNATVASSPQASVTDASVSNTSITGKSVVAAASSTSTFSKSVADISVAEASIYNGSIFNVSATNSSGSDTLLHGAYTNYRAGEIGPINLMYRDPFTVSENEEVGTASPASSTPTSASPVLSVKHSSIDLVAFMLSEDTAKLIDGLAEEIKVLKGLWGIG</sequence>
<keyword evidence="4" id="KW-1185">Reference proteome</keyword>
<keyword evidence="2" id="KW-0472">Membrane</keyword>
<name>A0A9P4JI04_9PLEO</name>
<proteinExistence type="predicted"/>
<protein>
    <submittedName>
        <fullName evidence="3">Uncharacterized protein</fullName>
    </submittedName>
</protein>
<dbReference type="AlphaFoldDB" id="A0A9P4JI04"/>
<gene>
    <name evidence="3" type="ORF">GQ43DRAFT_475954</name>
</gene>
<comment type="caution">
    <text evidence="3">The sequence shown here is derived from an EMBL/GenBank/DDBJ whole genome shotgun (WGS) entry which is preliminary data.</text>
</comment>
<feature type="region of interest" description="Disordered" evidence="1">
    <location>
        <begin position="107"/>
        <end position="152"/>
    </location>
</feature>
<reference evidence="3" key="1">
    <citation type="journal article" date="2020" name="Stud. Mycol.">
        <title>101 Dothideomycetes genomes: a test case for predicting lifestyles and emergence of pathogens.</title>
        <authorList>
            <person name="Haridas S."/>
            <person name="Albert R."/>
            <person name="Binder M."/>
            <person name="Bloem J."/>
            <person name="Labutti K."/>
            <person name="Salamov A."/>
            <person name="Andreopoulos B."/>
            <person name="Baker S."/>
            <person name="Barry K."/>
            <person name="Bills G."/>
            <person name="Bluhm B."/>
            <person name="Cannon C."/>
            <person name="Castanera R."/>
            <person name="Culley D."/>
            <person name="Daum C."/>
            <person name="Ezra D."/>
            <person name="Gonzalez J."/>
            <person name="Henrissat B."/>
            <person name="Kuo A."/>
            <person name="Liang C."/>
            <person name="Lipzen A."/>
            <person name="Lutzoni F."/>
            <person name="Magnuson J."/>
            <person name="Mondo S."/>
            <person name="Nolan M."/>
            <person name="Ohm R."/>
            <person name="Pangilinan J."/>
            <person name="Park H.-J."/>
            <person name="Ramirez L."/>
            <person name="Alfaro M."/>
            <person name="Sun H."/>
            <person name="Tritt A."/>
            <person name="Yoshinaga Y."/>
            <person name="Zwiers L.-H."/>
            <person name="Turgeon B."/>
            <person name="Goodwin S."/>
            <person name="Spatafora J."/>
            <person name="Crous P."/>
            <person name="Grigoriev I."/>
        </authorList>
    </citation>
    <scope>NUCLEOTIDE SEQUENCE</scope>
    <source>
        <strain evidence="3">ATCC 74209</strain>
    </source>
</reference>
<evidence type="ECO:0000313" key="4">
    <source>
        <dbReference type="Proteomes" id="UP000799536"/>
    </source>
</evidence>
<dbReference type="Proteomes" id="UP000799536">
    <property type="component" value="Unassembled WGS sequence"/>
</dbReference>
<organism evidence="3 4">
    <name type="scientific">Delitschia confertaspora ATCC 74209</name>
    <dbReference type="NCBI Taxonomy" id="1513339"/>
    <lineage>
        <taxon>Eukaryota</taxon>
        <taxon>Fungi</taxon>
        <taxon>Dikarya</taxon>
        <taxon>Ascomycota</taxon>
        <taxon>Pezizomycotina</taxon>
        <taxon>Dothideomycetes</taxon>
        <taxon>Pleosporomycetidae</taxon>
        <taxon>Pleosporales</taxon>
        <taxon>Delitschiaceae</taxon>
        <taxon>Delitschia</taxon>
    </lineage>
</organism>
<accession>A0A9P4JI04</accession>
<keyword evidence="2" id="KW-1133">Transmembrane helix</keyword>
<dbReference type="EMBL" id="ML994312">
    <property type="protein sequence ID" value="KAF2196858.1"/>
    <property type="molecule type" value="Genomic_DNA"/>
</dbReference>
<feature type="transmembrane region" description="Helical" evidence="2">
    <location>
        <begin position="12"/>
        <end position="38"/>
    </location>
</feature>
<evidence type="ECO:0000256" key="2">
    <source>
        <dbReference type="SAM" id="Phobius"/>
    </source>
</evidence>
<evidence type="ECO:0000313" key="3">
    <source>
        <dbReference type="EMBL" id="KAF2196858.1"/>
    </source>
</evidence>
<keyword evidence="2" id="KW-0812">Transmembrane</keyword>